<name>A0A194AL17_9BACT</name>
<accession>A0A194AL17</accession>
<dbReference type="AlphaFoldDB" id="A0A194AL17"/>
<keyword evidence="1" id="KW-0472">Membrane</keyword>
<keyword evidence="3" id="KW-1185">Reference proteome</keyword>
<dbReference type="RefSeq" id="WP_069859982.1">
    <property type="nucleotide sequence ID" value="NZ_BDFE01000020.1"/>
</dbReference>
<evidence type="ECO:0000313" key="3">
    <source>
        <dbReference type="Proteomes" id="UP000095200"/>
    </source>
</evidence>
<feature type="transmembrane region" description="Helical" evidence="1">
    <location>
        <begin position="124"/>
        <end position="148"/>
    </location>
</feature>
<keyword evidence="1" id="KW-1133">Transmembrane helix</keyword>
<feature type="transmembrane region" description="Helical" evidence="1">
    <location>
        <begin position="280"/>
        <end position="300"/>
    </location>
</feature>
<feature type="transmembrane region" description="Helical" evidence="1">
    <location>
        <begin position="215"/>
        <end position="239"/>
    </location>
</feature>
<feature type="transmembrane region" description="Helical" evidence="1">
    <location>
        <begin position="245"/>
        <end position="268"/>
    </location>
</feature>
<feature type="transmembrane region" description="Helical" evidence="1">
    <location>
        <begin position="89"/>
        <end position="112"/>
    </location>
</feature>
<gene>
    <name evidence="2" type="ORF">DPF_2468</name>
</gene>
<feature type="transmembrane region" description="Helical" evidence="1">
    <location>
        <begin position="54"/>
        <end position="77"/>
    </location>
</feature>
<sequence>MIAHHLLFSQAALAAMLLLLFAGFWGCPFIALVCEMAGRMTKRIFLDKLAQQMARLGVLIHTGIWLGCVAGGAVLWHTHPESLALTNPLARFLLSTLGLGLVGTGLLIAYFTTWKQLKKDKKPIHIIMGLVGFVLIKPLFWVPALMVRNLFVTTSGQILPAIPPAHSLFWPIGVQWAFMAITLTAVLGSLYLLIRRYRDDFGRDYYKFALPVCAKWALFPVVADLATCAWIAALVAPAIQTPDMTSLWAALALRELSLIVCIIIWVVIMKTATPLRFKGMILASGLFAWTFLVGSVATLWEILGRYTGVYVPHSFVGDLLTYLGLS</sequence>
<organism evidence="2 3">
    <name type="scientific">Desulfoplanes formicivorans</name>
    <dbReference type="NCBI Taxonomy" id="1592317"/>
    <lineage>
        <taxon>Bacteria</taxon>
        <taxon>Pseudomonadati</taxon>
        <taxon>Thermodesulfobacteriota</taxon>
        <taxon>Desulfovibrionia</taxon>
        <taxon>Desulfovibrionales</taxon>
        <taxon>Desulfoplanaceae</taxon>
        <taxon>Desulfoplanes</taxon>
    </lineage>
</organism>
<dbReference type="OrthoDB" id="5471546at2"/>
<dbReference type="STRING" id="1592317.DPF_2468"/>
<comment type="caution">
    <text evidence="2">The sequence shown here is derived from an EMBL/GenBank/DDBJ whole genome shotgun (WGS) entry which is preliminary data.</text>
</comment>
<proteinExistence type="predicted"/>
<protein>
    <submittedName>
        <fullName evidence="2">Uncharacterized protein</fullName>
    </submittedName>
</protein>
<dbReference type="Proteomes" id="UP000095200">
    <property type="component" value="Unassembled WGS sequence"/>
</dbReference>
<feature type="transmembrane region" description="Helical" evidence="1">
    <location>
        <begin position="168"/>
        <end position="194"/>
    </location>
</feature>
<evidence type="ECO:0000256" key="1">
    <source>
        <dbReference type="SAM" id="Phobius"/>
    </source>
</evidence>
<evidence type="ECO:0000313" key="2">
    <source>
        <dbReference type="EMBL" id="GAU09736.1"/>
    </source>
</evidence>
<keyword evidence="1" id="KW-0812">Transmembrane</keyword>
<feature type="transmembrane region" description="Helical" evidence="1">
    <location>
        <begin position="12"/>
        <end position="33"/>
    </location>
</feature>
<dbReference type="EMBL" id="BDFE01000020">
    <property type="protein sequence ID" value="GAU09736.1"/>
    <property type="molecule type" value="Genomic_DNA"/>
</dbReference>
<reference evidence="3" key="1">
    <citation type="submission" date="2016-06" db="EMBL/GenBank/DDBJ databases">
        <title>Draft genome sequence of Desulfoplanes formicivorans strain Pf12B.</title>
        <authorList>
            <person name="Watanabe M."/>
            <person name="Kojima H."/>
            <person name="Fukui M."/>
        </authorList>
    </citation>
    <scope>NUCLEOTIDE SEQUENCE [LARGE SCALE GENOMIC DNA]</scope>
    <source>
        <strain evidence="3">Pf12B</strain>
    </source>
</reference>